<dbReference type="PANTHER" id="PTHR38590">
    <property type="entry name" value="BLL0828 PROTEIN"/>
    <property type="match status" value="1"/>
</dbReference>
<dbReference type="InterPro" id="IPR047216">
    <property type="entry name" value="Endonuclease_DUF559_bact"/>
</dbReference>
<keyword evidence="3" id="KW-1185">Reference proteome</keyword>
<dbReference type="InterPro" id="IPR007569">
    <property type="entry name" value="DUF559"/>
</dbReference>
<proteinExistence type="predicted"/>
<dbReference type="CDD" id="cd01038">
    <property type="entry name" value="Endonuclease_DUF559"/>
    <property type="match status" value="1"/>
</dbReference>
<reference evidence="2" key="1">
    <citation type="submission" date="2022-04" db="EMBL/GenBank/DDBJ databases">
        <title>Whole genome sequence of Sphaerotilus sp. FB-5.</title>
        <authorList>
            <person name="Takeda M."/>
            <person name="Narihara S."/>
            <person name="Akimoto M."/>
            <person name="Akimoto R."/>
            <person name="Nishiyashiki S."/>
            <person name="Murakami T."/>
        </authorList>
    </citation>
    <scope>NUCLEOTIDE SEQUENCE</scope>
    <source>
        <strain evidence="2">FB-5</strain>
    </source>
</reference>
<sequence length="126" mass="14215">MKERAKALRKAGNLSEVLLWNQLRKGQFKGLDFDRQKIIGNYIVDFFCAEKNTVVEVDGSSHDDKADYDAQRDAFLAGLGLHVVHILDKDVKQDMAAVMGFLMQQMFPDPQGAVTWDSSRCLGHSR</sequence>
<dbReference type="Pfam" id="PF04480">
    <property type="entry name" value="DUF559"/>
    <property type="match status" value="1"/>
</dbReference>
<feature type="domain" description="DUF559" evidence="1">
    <location>
        <begin position="2"/>
        <end position="103"/>
    </location>
</feature>
<evidence type="ECO:0000313" key="3">
    <source>
        <dbReference type="Proteomes" id="UP001057498"/>
    </source>
</evidence>
<evidence type="ECO:0000259" key="1">
    <source>
        <dbReference type="Pfam" id="PF04480"/>
    </source>
</evidence>
<dbReference type="SUPFAM" id="SSF52980">
    <property type="entry name" value="Restriction endonuclease-like"/>
    <property type="match status" value="1"/>
</dbReference>
<dbReference type="EMBL" id="AP025730">
    <property type="protein sequence ID" value="BDI05836.1"/>
    <property type="molecule type" value="Genomic_DNA"/>
</dbReference>
<organism evidence="2 3">
    <name type="scientific">Sphaerotilus microaerophilus</name>
    <dbReference type="NCBI Taxonomy" id="2914710"/>
    <lineage>
        <taxon>Bacteria</taxon>
        <taxon>Pseudomonadati</taxon>
        <taxon>Pseudomonadota</taxon>
        <taxon>Betaproteobacteria</taxon>
        <taxon>Burkholderiales</taxon>
        <taxon>Sphaerotilaceae</taxon>
        <taxon>Sphaerotilus</taxon>
    </lineage>
</organism>
<accession>A0ABN6PKW8</accession>
<evidence type="ECO:0000313" key="2">
    <source>
        <dbReference type="EMBL" id="BDI05836.1"/>
    </source>
</evidence>
<dbReference type="Proteomes" id="UP001057498">
    <property type="component" value="Chromosome"/>
</dbReference>
<dbReference type="InterPro" id="IPR011335">
    <property type="entry name" value="Restrct_endonuc-II-like"/>
</dbReference>
<dbReference type="PANTHER" id="PTHR38590:SF1">
    <property type="entry name" value="BLL0828 PROTEIN"/>
    <property type="match status" value="1"/>
</dbReference>
<name>A0ABN6PKW8_9BURK</name>
<protein>
    <recommendedName>
        <fullName evidence="1">DUF559 domain-containing protein</fullName>
    </recommendedName>
</protein>
<gene>
    <name evidence="2" type="ORF">CATMQ487_28060</name>
</gene>
<dbReference type="Gene3D" id="3.40.960.10">
    <property type="entry name" value="VSR Endonuclease"/>
    <property type="match status" value="1"/>
</dbReference>